<comment type="caution">
    <text evidence="4">The sequence shown here is derived from an EMBL/GenBank/DDBJ whole genome shotgun (WGS) entry which is preliminary data.</text>
</comment>
<keyword evidence="2" id="KW-0732">Signal</keyword>
<evidence type="ECO:0000313" key="5">
    <source>
        <dbReference type="Proteomes" id="UP000588586"/>
    </source>
</evidence>
<dbReference type="RefSeq" id="WP_171242486.1">
    <property type="nucleotide sequence ID" value="NZ_JABEPQ010000001.1"/>
</dbReference>
<evidence type="ECO:0000313" key="4">
    <source>
        <dbReference type="EMBL" id="NNM45470.1"/>
    </source>
</evidence>
<feature type="chain" id="PRO_5038841781" evidence="2">
    <location>
        <begin position="25"/>
        <end position="278"/>
    </location>
</feature>
<evidence type="ECO:0000259" key="3">
    <source>
        <dbReference type="Pfam" id="PF13472"/>
    </source>
</evidence>
<keyword evidence="4" id="KW-0378">Hydrolase</keyword>
<dbReference type="AlphaFoldDB" id="A0A849H6L4"/>
<feature type="signal peptide" evidence="2">
    <location>
        <begin position="1"/>
        <end position="24"/>
    </location>
</feature>
<accession>A0A849H6L4</accession>
<dbReference type="EMBL" id="JABEPQ010000001">
    <property type="protein sequence ID" value="NNM45470.1"/>
    <property type="molecule type" value="Genomic_DNA"/>
</dbReference>
<reference evidence="4 5" key="1">
    <citation type="submission" date="2020-04" db="EMBL/GenBank/DDBJ databases">
        <title>Knoellia sp. isolate from air conditioner.</title>
        <authorList>
            <person name="Chea S."/>
            <person name="Kim D.-U."/>
        </authorList>
    </citation>
    <scope>NUCLEOTIDE SEQUENCE [LARGE SCALE GENOMIC DNA]</scope>
    <source>
        <strain evidence="4 5">DB2414S</strain>
    </source>
</reference>
<feature type="domain" description="SGNH hydrolase-type esterase" evidence="3">
    <location>
        <begin position="66"/>
        <end position="268"/>
    </location>
</feature>
<gene>
    <name evidence="4" type="ORF">HJG52_05560</name>
</gene>
<dbReference type="GO" id="GO:0016787">
    <property type="term" value="F:hydrolase activity"/>
    <property type="evidence" value="ECO:0007669"/>
    <property type="project" value="UniProtKB-KW"/>
</dbReference>
<name>A0A849H6L4_9MICO</name>
<dbReference type="Gene3D" id="3.40.50.1110">
    <property type="entry name" value="SGNH hydrolase"/>
    <property type="match status" value="1"/>
</dbReference>
<protein>
    <submittedName>
        <fullName evidence="4">SGNH/GDSL hydrolase family protein</fullName>
    </submittedName>
</protein>
<evidence type="ECO:0000256" key="2">
    <source>
        <dbReference type="SAM" id="SignalP"/>
    </source>
</evidence>
<feature type="region of interest" description="Disordered" evidence="1">
    <location>
        <begin position="23"/>
        <end position="60"/>
    </location>
</feature>
<keyword evidence="5" id="KW-1185">Reference proteome</keyword>
<evidence type="ECO:0000256" key="1">
    <source>
        <dbReference type="SAM" id="MobiDB-lite"/>
    </source>
</evidence>
<dbReference type="Proteomes" id="UP000588586">
    <property type="component" value="Unassembled WGS sequence"/>
</dbReference>
<sequence length="278" mass="28400">MPRRWPTRLACGLAAATLLTGCSARPPGTTSGADTSTRTPTTTTAGSSPSASSTTRAVGPTTVVGLGDSVMSGMNCDCDPFIVTYAAALGGRDHRTVHAVNLGQSGITTPQLIEQLHQPDVAARVAAAGEVVITIGANDLVPLVSRWKDSGCAVSCMAPSVATMGATVDQALARVGQLVRPGTPVLVTDYWNVFEDGDVADVRHGDGFADWSDAVTLRANAAICAAAMRAGDTCVDLRQPFLGDDGSKNPTPLLADDGDHPDAAGHALIARTLLAATP</sequence>
<dbReference type="CDD" id="cd00229">
    <property type="entry name" value="SGNH_hydrolase"/>
    <property type="match status" value="1"/>
</dbReference>
<dbReference type="InterPro" id="IPR036514">
    <property type="entry name" value="SGNH_hydro_sf"/>
</dbReference>
<dbReference type="Pfam" id="PF13472">
    <property type="entry name" value="Lipase_GDSL_2"/>
    <property type="match status" value="1"/>
</dbReference>
<feature type="compositionally biased region" description="Low complexity" evidence="1">
    <location>
        <begin position="29"/>
        <end position="57"/>
    </location>
</feature>
<organism evidence="4 5">
    <name type="scientific">Knoellia koreensis</name>
    <dbReference type="NCBI Taxonomy" id="2730921"/>
    <lineage>
        <taxon>Bacteria</taxon>
        <taxon>Bacillati</taxon>
        <taxon>Actinomycetota</taxon>
        <taxon>Actinomycetes</taxon>
        <taxon>Micrococcales</taxon>
        <taxon>Intrasporangiaceae</taxon>
        <taxon>Knoellia</taxon>
    </lineage>
</organism>
<dbReference type="PROSITE" id="PS51257">
    <property type="entry name" value="PROKAR_LIPOPROTEIN"/>
    <property type="match status" value="1"/>
</dbReference>
<dbReference type="SUPFAM" id="SSF52266">
    <property type="entry name" value="SGNH hydrolase"/>
    <property type="match status" value="1"/>
</dbReference>
<dbReference type="InterPro" id="IPR013830">
    <property type="entry name" value="SGNH_hydro"/>
</dbReference>
<proteinExistence type="predicted"/>